<dbReference type="AlphaFoldDB" id="A0A397VT05"/>
<proteinExistence type="predicted"/>
<comment type="caution">
    <text evidence="4">The sequence shown here is derived from an EMBL/GenBank/DDBJ whole genome shotgun (WGS) entry which is preliminary data.</text>
</comment>
<organism evidence="4 5">
    <name type="scientific">Gigaspora rosea</name>
    <dbReference type="NCBI Taxonomy" id="44941"/>
    <lineage>
        <taxon>Eukaryota</taxon>
        <taxon>Fungi</taxon>
        <taxon>Fungi incertae sedis</taxon>
        <taxon>Mucoromycota</taxon>
        <taxon>Glomeromycotina</taxon>
        <taxon>Glomeromycetes</taxon>
        <taxon>Diversisporales</taxon>
        <taxon>Gigasporaceae</taxon>
        <taxon>Gigaspora</taxon>
    </lineage>
</organism>
<dbReference type="CDD" id="cd01389">
    <property type="entry name" value="HMG-box_ROX1-like"/>
    <property type="match status" value="1"/>
</dbReference>
<dbReference type="OrthoDB" id="6247875at2759"/>
<protein>
    <recommendedName>
        <fullName evidence="3">HMG box domain-containing protein</fullName>
    </recommendedName>
</protein>
<name>A0A397VT05_9GLOM</name>
<dbReference type="EMBL" id="QKWP01000229">
    <property type="protein sequence ID" value="RIB24129.1"/>
    <property type="molecule type" value="Genomic_DNA"/>
</dbReference>
<dbReference type="PROSITE" id="PS50118">
    <property type="entry name" value="HMG_BOX_2"/>
    <property type="match status" value="1"/>
</dbReference>
<feature type="region of interest" description="Disordered" evidence="2">
    <location>
        <begin position="163"/>
        <end position="216"/>
    </location>
</feature>
<feature type="region of interest" description="Disordered" evidence="2">
    <location>
        <begin position="1"/>
        <end position="35"/>
    </location>
</feature>
<keyword evidence="1" id="KW-0539">Nucleus</keyword>
<accession>A0A397VT05</accession>
<dbReference type="SUPFAM" id="SSF47095">
    <property type="entry name" value="HMG-box"/>
    <property type="match status" value="1"/>
</dbReference>
<feature type="compositionally biased region" description="Low complexity" evidence="2">
    <location>
        <begin position="9"/>
        <end position="18"/>
    </location>
</feature>
<feature type="DNA-binding region" description="HMG box" evidence="1">
    <location>
        <begin position="77"/>
        <end position="160"/>
    </location>
</feature>
<dbReference type="Gene3D" id="1.10.30.10">
    <property type="entry name" value="High mobility group box domain"/>
    <property type="match status" value="1"/>
</dbReference>
<sequence>MPKVKTQAPRSRSSSPSEVVREAGRTPISRQEIDLSKEPREVVHLVNELVHDYGDIRTTKRIDHLWNSSVNTRAKTIPRPQNCFILFRNDITAEYNPQKGDNSVGNDDKKITGKNVPKSSKIAKERWATIKRDNQHEYQFWIKLTEIAKLKHSLLYPNYKYSPVRNKESRNNTGRKRKRSNNTNQQHIQDQEYKTSSTPLMASNMPPVMESSESLSTHSSLATSRIIILPDAVHLSTDDINITTKQPQDDKSAEIRSDKNSALLQTKNIVQTLPDHNRSYQNNMTSSDLTQLLPIRPPSNSQQMIYTYPTTSTQIPGMTAHYTPIYKERRSSSHYLSPTIVEQQIIPSQQNIAAQIAQQYLTSSGIMSAGQHQYIQTAPQQFINPSILLATSSGQQYLQYYQPQTSQHVNSTSIVPSSTPQHSQQQIPQYVSPGAIISSSQPHGQQSSITSRLNPRIEYYQDDLLMLGINGLIDPALLHEGDPYLTSYSSLGSLSSEDP</sequence>
<evidence type="ECO:0000259" key="3">
    <source>
        <dbReference type="PROSITE" id="PS50118"/>
    </source>
</evidence>
<evidence type="ECO:0000256" key="2">
    <source>
        <dbReference type="SAM" id="MobiDB-lite"/>
    </source>
</evidence>
<feature type="compositionally biased region" description="Polar residues" evidence="2">
    <location>
        <begin position="181"/>
        <end position="201"/>
    </location>
</feature>
<evidence type="ECO:0000256" key="1">
    <source>
        <dbReference type="PROSITE-ProRule" id="PRU00267"/>
    </source>
</evidence>
<dbReference type="Proteomes" id="UP000266673">
    <property type="component" value="Unassembled WGS sequence"/>
</dbReference>
<evidence type="ECO:0000313" key="4">
    <source>
        <dbReference type="EMBL" id="RIB24129.1"/>
    </source>
</evidence>
<dbReference type="InterPro" id="IPR009071">
    <property type="entry name" value="HMG_box_dom"/>
</dbReference>
<dbReference type="GO" id="GO:0003677">
    <property type="term" value="F:DNA binding"/>
    <property type="evidence" value="ECO:0007669"/>
    <property type="project" value="UniProtKB-UniRule"/>
</dbReference>
<keyword evidence="5" id="KW-1185">Reference proteome</keyword>
<keyword evidence="1" id="KW-0238">DNA-binding</keyword>
<gene>
    <name evidence="4" type="ORF">C2G38_2242186</name>
</gene>
<feature type="region of interest" description="Disordered" evidence="2">
    <location>
        <begin position="97"/>
        <end position="118"/>
    </location>
</feature>
<reference evidence="4 5" key="1">
    <citation type="submission" date="2018-06" db="EMBL/GenBank/DDBJ databases">
        <title>Comparative genomics reveals the genomic features of Rhizophagus irregularis, R. cerebriforme, R. diaphanum and Gigaspora rosea, and their symbiotic lifestyle signature.</title>
        <authorList>
            <person name="Morin E."/>
            <person name="San Clemente H."/>
            <person name="Chen E.C.H."/>
            <person name="De La Providencia I."/>
            <person name="Hainaut M."/>
            <person name="Kuo A."/>
            <person name="Kohler A."/>
            <person name="Murat C."/>
            <person name="Tang N."/>
            <person name="Roy S."/>
            <person name="Loubradou J."/>
            <person name="Henrissat B."/>
            <person name="Grigoriev I.V."/>
            <person name="Corradi N."/>
            <person name="Roux C."/>
            <person name="Martin F.M."/>
        </authorList>
    </citation>
    <scope>NUCLEOTIDE SEQUENCE [LARGE SCALE GENOMIC DNA]</scope>
    <source>
        <strain evidence="4 5">DAOM 194757</strain>
    </source>
</reference>
<dbReference type="GO" id="GO:0005634">
    <property type="term" value="C:nucleus"/>
    <property type="evidence" value="ECO:0007669"/>
    <property type="project" value="UniProtKB-UniRule"/>
</dbReference>
<evidence type="ECO:0000313" key="5">
    <source>
        <dbReference type="Proteomes" id="UP000266673"/>
    </source>
</evidence>
<dbReference type="InterPro" id="IPR036910">
    <property type="entry name" value="HMG_box_dom_sf"/>
</dbReference>
<feature type="domain" description="HMG box" evidence="3">
    <location>
        <begin position="77"/>
        <end position="160"/>
    </location>
</feature>